<dbReference type="GO" id="GO:0006313">
    <property type="term" value="P:DNA transposition"/>
    <property type="evidence" value="ECO:0007669"/>
    <property type="project" value="InterPro"/>
</dbReference>
<name>X0VG43_9ZZZZ</name>
<proteinExistence type="predicted"/>
<dbReference type="GO" id="GO:0043565">
    <property type="term" value="F:sequence-specific DNA binding"/>
    <property type="evidence" value="ECO:0007669"/>
    <property type="project" value="InterPro"/>
</dbReference>
<dbReference type="SUPFAM" id="SSF48295">
    <property type="entry name" value="TrpR-like"/>
    <property type="match status" value="1"/>
</dbReference>
<dbReference type="Pfam" id="PF01527">
    <property type="entry name" value="HTH_Tnp_1"/>
    <property type="match status" value="1"/>
</dbReference>
<organism evidence="2">
    <name type="scientific">marine sediment metagenome</name>
    <dbReference type="NCBI Taxonomy" id="412755"/>
    <lineage>
        <taxon>unclassified sequences</taxon>
        <taxon>metagenomes</taxon>
        <taxon>ecological metagenomes</taxon>
    </lineage>
</organism>
<reference evidence="2" key="1">
    <citation type="journal article" date="2014" name="Front. Microbiol.">
        <title>High frequency of phylogenetically diverse reductive dehalogenase-homologous genes in deep subseafloor sedimentary metagenomes.</title>
        <authorList>
            <person name="Kawai M."/>
            <person name="Futagami T."/>
            <person name="Toyoda A."/>
            <person name="Takaki Y."/>
            <person name="Nishi S."/>
            <person name="Hori S."/>
            <person name="Arai W."/>
            <person name="Tsubouchi T."/>
            <person name="Morono Y."/>
            <person name="Uchiyama I."/>
            <person name="Ito T."/>
            <person name="Fujiyama A."/>
            <person name="Inagaki F."/>
            <person name="Takami H."/>
        </authorList>
    </citation>
    <scope>NUCLEOTIDE SEQUENCE</scope>
    <source>
        <strain evidence="2">Expedition CK06-06</strain>
    </source>
</reference>
<dbReference type="InterPro" id="IPR036388">
    <property type="entry name" value="WH-like_DNA-bd_sf"/>
</dbReference>
<dbReference type="InterPro" id="IPR002514">
    <property type="entry name" value="Transposase_8"/>
</dbReference>
<dbReference type="EMBL" id="BARS01036641">
    <property type="protein sequence ID" value="GAG17275.1"/>
    <property type="molecule type" value="Genomic_DNA"/>
</dbReference>
<dbReference type="Gene3D" id="1.10.10.10">
    <property type="entry name" value="Winged helix-like DNA-binding domain superfamily/Winged helix DNA-binding domain"/>
    <property type="match status" value="1"/>
</dbReference>
<gene>
    <name evidence="2" type="ORF">S01H1_56291</name>
</gene>
<dbReference type="GO" id="GO:0004803">
    <property type="term" value="F:transposase activity"/>
    <property type="evidence" value="ECO:0007669"/>
    <property type="project" value="InterPro"/>
</dbReference>
<accession>X0VG43</accession>
<dbReference type="AlphaFoldDB" id="X0VG43"/>
<feature type="region of interest" description="Disordered" evidence="1">
    <location>
        <begin position="1"/>
        <end position="20"/>
    </location>
</feature>
<evidence type="ECO:0000256" key="1">
    <source>
        <dbReference type="SAM" id="MobiDB-lite"/>
    </source>
</evidence>
<evidence type="ECO:0000313" key="2">
    <source>
        <dbReference type="EMBL" id="GAG17275.1"/>
    </source>
</evidence>
<dbReference type="InterPro" id="IPR010921">
    <property type="entry name" value="Trp_repressor/repl_initiator"/>
</dbReference>
<protein>
    <recommendedName>
        <fullName evidence="3">Transposase</fullName>
    </recommendedName>
</protein>
<feature type="non-terminal residue" evidence="2">
    <location>
        <position position="67"/>
    </location>
</feature>
<comment type="caution">
    <text evidence="2">The sequence shown here is derived from an EMBL/GenBank/DDBJ whole genome shotgun (WGS) entry which is preliminary data.</text>
</comment>
<sequence>MAKKTESAQTTVRRIRRKTRKKYNPEDKIRIVIEGLRGEMSVAELCRKEGISQSLYYKWSKEFLEAG</sequence>
<evidence type="ECO:0008006" key="3">
    <source>
        <dbReference type="Google" id="ProtNLM"/>
    </source>
</evidence>